<dbReference type="Gene3D" id="1.10.287.810">
    <property type="entry name" value="Mitochondrial import inner membrane translocase subunit tim13 like domains"/>
    <property type="match status" value="1"/>
</dbReference>
<evidence type="ECO:0000256" key="1">
    <source>
        <dbReference type="ARBA" id="ARBA00004123"/>
    </source>
</evidence>
<dbReference type="PROSITE" id="PS51703">
    <property type="entry name" value="DZF"/>
    <property type="match status" value="1"/>
</dbReference>
<keyword evidence="3" id="KW-0238">DNA-binding</keyword>
<dbReference type="SMART" id="SM00572">
    <property type="entry name" value="DZF"/>
    <property type="match status" value="1"/>
</dbReference>
<evidence type="ECO:0000313" key="10">
    <source>
        <dbReference type="Proteomes" id="UP001158576"/>
    </source>
</evidence>
<dbReference type="EMBL" id="OU015569">
    <property type="protein sequence ID" value="CAG5099742.1"/>
    <property type="molecule type" value="Genomic_DNA"/>
</dbReference>
<dbReference type="PROSITE" id="PS50152">
    <property type="entry name" value="25A_SYNTH_3"/>
    <property type="match status" value="1"/>
</dbReference>
<evidence type="ECO:0000256" key="3">
    <source>
        <dbReference type="ARBA" id="ARBA00023125"/>
    </source>
</evidence>
<reference evidence="9 10" key="1">
    <citation type="submission" date="2021-04" db="EMBL/GenBank/DDBJ databases">
        <authorList>
            <person name="Bliznina A."/>
        </authorList>
    </citation>
    <scope>NUCLEOTIDE SEQUENCE [LARGE SCALE GENOMIC DNA]</scope>
</reference>
<dbReference type="InterPro" id="IPR043519">
    <property type="entry name" value="NT_sf"/>
</dbReference>
<dbReference type="Pfam" id="PF07528">
    <property type="entry name" value="DZF_N"/>
    <property type="match status" value="1"/>
</dbReference>
<dbReference type="SUPFAM" id="SSF144122">
    <property type="entry name" value="Tim10-like"/>
    <property type="match status" value="1"/>
</dbReference>
<protein>
    <submittedName>
        <fullName evidence="9">Oidioi.mRNA.OKI2018_I69.XSR.g16663.t1.cds</fullName>
    </submittedName>
</protein>
<dbReference type="Gene3D" id="3.30.460.10">
    <property type="entry name" value="Beta Polymerase, domain 2"/>
    <property type="match status" value="1"/>
</dbReference>
<dbReference type="Pfam" id="PF02953">
    <property type="entry name" value="zf-Tim10_DDP"/>
    <property type="match status" value="1"/>
</dbReference>
<evidence type="ECO:0000259" key="8">
    <source>
        <dbReference type="PROSITE" id="PS51703"/>
    </source>
</evidence>
<comment type="subcellular location">
    <subcellularLocation>
        <location evidence="1">Nucleus</location>
    </subcellularLocation>
</comment>
<evidence type="ECO:0000256" key="5">
    <source>
        <dbReference type="ARBA" id="ARBA00023163"/>
    </source>
</evidence>
<dbReference type="Gene3D" id="1.10.1410.40">
    <property type="match status" value="1"/>
</dbReference>
<sequence>MADLAQQLEAEAMADMFNKMVDSCHYKCIAQNYKEGEMNKAESVCVDRCSLKYMEMHVPGQEMKFRPGFRPEFRGPAPPRNQGPRGPRPQAFIPHIPFDFYMSPDSFPMAVDPECEAARDLHLEECLIQKNDDLLPTETLCRELALLANRVCSALEELIVNPGEGCPGIEDVKVVGSFKKGTMLNGSVTADVVAQLRSLPTHEVVQRLSRRVLEEMRAIAGYTPVTLLPNENGFEISSTDCSVRVMVGTAPENLNKLEPGLHLEKKHVSKAVEAVKHANWFEIEASDNTIRTLVRIVKDLKSRYREMDALSPWMIDLLCHHAVLSNPLGESLPLPKAFRRLIQVLAGGIFLPGSVGLTDPCASGPYRIHTTLSLEEQDQICMIAQTLLRALAHGAVKRVLGMEEEGVINDVLLLEEVTVIPSERVFMGKA</sequence>
<gene>
    <name evidence="9" type="ORF">OKIOD_LOCUS8221</name>
</gene>
<dbReference type="Pfam" id="PF20965">
    <property type="entry name" value="DZF_C"/>
    <property type="match status" value="1"/>
</dbReference>
<feature type="domain" description="DZF" evidence="8">
    <location>
        <begin position="90"/>
        <end position="430"/>
    </location>
</feature>
<evidence type="ECO:0000256" key="4">
    <source>
        <dbReference type="ARBA" id="ARBA00023159"/>
    </source>
</evidence>
<dbReference type="InterPro" id="IPR004217">
    <property type="entry name" value="Tim10-like"/>
</dbReference>
<dbReference type="InterPro" id="IPR052134">
    <property type="entry name" value="ILF2"/>
</dbReference>
<dbReference type="PANTHER" id="PTHR46447:SF1">
    <property type="entry name" value="INTERLEUKIN ENHANCER-BINDING FACTOR 2"/>
    <property type="match status" value="1"/>
</dbReference>
<accession>A0ABN7SM15</accession>
<proteinExistence type="predicted"/>
<keyword evidence="10" id="KW-1185">Reference proteome</keyword>
<dbReference type="InterPro" id="IPR006561">
    <property type="entry name" value="DZF_dom"/>
</dbReference>
<dbReference type="PANTHER" id="PTHR46447">
    <property type="entry name" value="INTERLEUKIN ENHANCER-BINDING FACTOR"/>
    <property type="match status" value="1"/>
</dbReference>
<dbReference type="Proteomes" id="UP001158576">
    <property type="component" value="Chromosome XSR"/>
</dbReference>
<dbReference type="SUPFAM" id="SSF81301">
    <property type="entry name" value="Nucleotidyltransferase"/>
    <property type="match status" value="1"/>
</dbReference>
<keyword evidence="5" id="KW-0804">Transcription</keyword>
<evidence type="ECO:0000256" key="7">
    <source>
        <dbReference type="SAM" id="MobiDB-lite"/>
    </source>
</evidence>
<keyword evidence="4" id="KW-0010">Activator</keyword>
<dbReference type="InterPro" id="IPR035427">
    <property type="entry name" value="Tim10-like_dom_sf"/>
</dbReference>
<dbReference type="InterPro" id="IPR049401">
    <property type="entry name" value="DZF_dom_N"/>
</dbReference>
<keyword evidence="2" id="KW-0805">Transcription regulation</keyword>
<feature type="region of interest" description="Disordered" evidence="7">
    <location>
        <begin position="67"/>
        <end position="89"/>
    </location>
</feature>
<name>A0ABN7SM15_OIKDI</name>
<keyword evidence="6" id="KW-0539">Nucleus</keyword>
<evidence type="ECO:0000313" key="9">
    <source>
        <dbReference type="EMBL" id="CAG5099742.1"/>
    </source>
</evidence>
<dbReference type="InterPro" id="IPR049402">
    <property type="entry name" value="DZF_dom_C"/>
</dbReference>
<evidence type="ECO:0000256" key="2">
    <source>
        <dbReference type="ARBA" id="ARBA00023015"/>
    </source>
</evidence>
<evidence type="ECO:0000256" key="6">
    <source>
        <dbReference type="ARBA" id="ARBA00023242"/>
    </source>
</evidence>
<organism evidence="9 10">
    <name type="scientific">Oikopleura dioica</name>
    <name type="common">Tunicate</name>
    <dbReference type="NCBI Taxonomy" id="34765"/>
    <lineage>
        <taxon>Eukaryota</taxon>
        <taxon>Metazoa</taxon>
        <taxon>Chordata</taxon>
        <taxon>Tunicata</taxon>
        <taxon>Appendicularia</taxon>
        <taxon>Copelata</taxon>
        <taxon>Oikopleuridae</taxon>
        <taxon>Oikopleura</taxon>
    </lineage>
</organism>